<gene>
    <name evidence="2" type="ORF">ACFPJ6_04805</name>
</gene>
<feature type="region of interest" description="Disordered" evidence="1">
    <location>
        <begin position="169"/>
        <end position="194"/>
    </location>
</feature>
<dbReference type="RefSeq" id="WP_340266925.1">
    <property type="nucleotide sequence ID" value="NZ_JBBEOG010000001.1"/>
</dbReference>
<sequence length="194" mass="20174">MPPGLLDLLRGRRRREPDPGPALPAAPTAEDLLAAVDRVESMVADAGVPAAVASRVARVTRTVRDTVPRLDRLGAGSLEAYSVVATATDYLPDAVAGYLRLPRDWANSRPVDAGRTSLMVLIDQLDLLGRTMDGVLDAVNRRDAAALVAHGEFLRARFGHEAVGGGLALGGDAPRPAPGVTGGSRLAPPPGVEP</sequence>
<dbReference type="Proteomes" id="UP001596122">
    <property type="component" value="Unassembled WGS sequence"/>
</dbReference>
<organism evidence="2 3">
    <name type="scientific">Aquipuribacter nitratireducens</name>
    <dbReference type="NCBI Taxonomy" id="650104"/>
    <lineage>
        <taxon>Bacteria</taxon>
        <taxon>Bacillati</taxon>
        <taxon>Actinomycetota</taxon>
        <taxon>Actinomycetes</taxon>
        <taxon>Micrococcales</taxon>
        <taxon>Intrasporangiaceae</taxon>
        <taxon>Aquipuribacter</taxon>
    </lineage>
</organism>
<evidence type="ECO:0000256" key="1">
    <source>
        <dbReference type="SAM" id="MobiDB-lite"/>
    </source>
</evidence>
<keyword evidence="3" id="KW-1185">Reference proteome</keyword>
<reference evidence="3" key="1">
    <citation type="journal article" date="2019" name="Int. J. Syst. Evol. Microbiol.">
        <title>The Global Catalogue of Microorganisms (GCM) 10K type strain sequencing project: providing services to taxonomists for standard genome sequencing and annotation.</title>
        <authorList>
            <consortium name="The Broad Institute Genomics Platform"/>
            <consortium name="The Broad Institute Genome Sequencing Center for Infectious Disease"/>
            <person name="Wu L."/>
            <person name="Ma J."/>
        </authorList>
    </citation>
    <scope>NUCLEOTIDE SEQUENCE [LARGE SCALE GENOMIC DNA]</scope>
    <source>
        <strain evidence="3">CCUG 43114</strain>
    </source>
</reference>
<dbReference type="EMBL" id="JBHSLD010000006">
    <property type="protein sequence ID" value="MFC5380099.1"/>
    <property type="molecule type" value="Genomic_DNA"/>
</dbReference>
<proteinExistence type="predicted"/>
<protein>
    <submittedName>
        <fullName evidence="2">Uncharacterized protein</fullName>
    </submittedName>
</protein>
<comment type="caution">
    <text evidence="2">The sequence shown here is derived from an EMBL/GenBank/DDBJ whole genome shotgun (WGS) entry which is preliminary data.</text>
</comment>
<accession>A0ABW0GKG0</accession>
<evidence type="ECO:0000313" key="3">
    <source>
        <dbReference type="Proteomes" id="UP001596122"/>
    </source>
</evidence>
<name>A0ABW0GKG0_9MICO</name>
<evidence type="ECO:0000313" key="2">
    <source>
        <dbReference type="EMBL" id="MFC5380099.1"/>
    </source>
</evidence>